<evidence type="ECO:0000313" key="2">
    <source>
        <dbReference type="Proteomes" id="UP001431449"/>
    </source>
</evidence>
<sequence length="310" mass="35458">MSALALELPFAQRASFGKRTVLGSHRLAEHELFTDAALIDLLDRFPREHLYAFSTGTDPTRVDQNQAARHDGVSGSDLLRAVRKGRLWLNVTRVDRADRNYRRLIDDLYLSLSTQIPGFLPRSSQGTLLISSPGAHVYYHADGPASTLWHIRGRKRLWIYPELDPRYMQRELLEDIFAGVRHEYLPYQADYDEEAQVHELQPGQWICWPQNAPHRLCNHDSLNVSLSTEHFTAASRRRFQLYIANRFFRTRLGVRNLSLREDGVIALGKTWVQRAAHRLGLNPLQFRRHVPTLRVAADAPGGVVALDAKV</sequence>
<dbReference type="Proteomes" id="UP001431449">
    <property type="component" value="Unassembled WGS sequence"/>
</dbReference>
<dbReference type="EMBL" id="JALNMH010000003">
    <property type="protein sequence ID" value="MCK7593096.1"/>
    <property type="molecule type" value="Genomic_DNA"/>
</dbReference>
<dbReference type="Gene3D" id="2.60.120.650">
    <property type="entry name" value="Cupin"/>
    <property type="match status" value="1"/>
</dbReference>
<dbReference type="SUPFAM" id="SSF51197">
    <property type="entry name" value="Clavaminate synthase-like"/>
    <property type="match status" value="1"/>
</dbReference>
<evidence type="ECO:0000313" key="1">
    <source>
        <dbReference type="EMBL" id="MCK7593096.1"/>
    </source>
</evidence>
<reference evidence="1" key="1">
    <citation type="submission" date="2022-04" db="EMBL/GenBank/DDBJ databases">
        <title>Lysobacter sp. CAU 1642 isolated from sea sand.</title>
        <authorList>
            <person name="Kim W."/>
        </authorList>
    </citation>
    <scope>NUCLEOTIDE SEQUENCE</scope>
    <source>
        <strain evidence="1">CAU 1642</strain>
    </source>
</reference>
<evidence type="ECO:0008006" key="3">
    <source>
        <dbReference type="Google" id="ProtNLM"/>
    </source>
</evidence>
<protein>
    <recommendedName>
        <fullName evidence="3">JmjC domain-containing protein</fullName>
    </recommendedName>
</protein>
<gene>
    <name evidence="1" type="ORF">M0G41_05360</name>
</gene>
<accession>A0ABT0GEY7</accession>
<comment type="caution">
    <text evidence="1">The sequence shown here is derived from an EMBL/GenBank/DDBJ whole genome shotgun (WGS) entry which is preliminary data.</text>
</comment>
<dbReference type="RefSeq" id="WP_248206149.1">
    <property type="nucleotide sequence ID" value="NZ_JALNMH010000003.1"/>
</dbReference>
<name>A0ABT0GEY7_9GAMM</name>
<keyword evidence="2" id="KW-1185">Reference proteome</keyword>
<organism evidence="1 2">
    <name type="scientific">Pseudomarimonas salicorniae</name>
    <dbReference type="NCBI Taxonomy" id="2933270"/>
    <lineage>
        <taxon>Bacteria</taxon>
        <taxon>Pseudomonadati</taxon>
        <taxon>Pseudomonadota</taxon>
        <taxon>Gammaproteobacteria</taxon>
        <taxon>Lysobacterales</taxon>
        <taxon>Lysobacteraceae</taxon>
        <taxon>Pseudomarimonas</taxon>
    </lineage>
</organism>
<proteinExistence type="predicted"/>